<dbReference type="GO" id="GO:0006900">
    <property type="term" value="P:vesicle budding from membrane"/>
    <property type="evidence" value="ECO:0007669"/>
    <property type="project" value="TreeGrafter"/>
</dbReference>
<name>A0A261XYB0_9FUNG</name>
<dbReference type="GO" id="GO:0048268">
    <property type="term" value="P:clathrin coat assembly"/>
    <property type="evidence" value="ECO:0007669"/>
    <property type="project" value="InterPro"/>
</dbReference>
<dbReference type="Pfam" id="PF07651">
    <property type="entry name" value="ANTH"/>
    <property type="match status" value="1"/>
</dbReference>
<dbReference type="SUPFAM" id="SSF48464">
    <property type="entry name" value="ENTH/VHS domain"/>
    <property type="match status" value="1"/>
</dbReference>
<dbReference type="FunFam" id="1.20.58.150:FF:000004">
    <property type="entry name" value="ENTH domain protein"/>
    <property type="match status" value="1"/>
</dbReference>
<feature type="domain" description="ENTH" evidence="4">
    <location>
        <begin position="1"/>
        <end position="127"/>
    </location>
</feature>
<evidence type="ECO:0000313" key="5">
    <source>
        <dbReference type="EMBL" id="OZJ03353.1"/>
    </source>
</evidence>
<evidence type="ECO:0000256" key="1">
    <source>
        <dbReference type="ARBA" id="ARBA00004496"/>
    </source>
</evidence>
<dbReference type="GO" id="GO:0032050">
    <property type="term" value="F:clathrin heavy chain binding"/>
    <property type="evidence" value="ECO:0007669"/>
    <property type="project" value="TreeGrafter"/>
</dbReference>
<feature type="region of interest" description="Disordered" evidence="3">
    <location>
        <begin position="455"/>
        <end position="582"/>
    </location>
</feature>
<dbReference type="GO" id="GO:0072583">
    <property type="term" value="P:clathrin-dependent endocytosis"/>
    <property type="evidence" value="ECO:0007669"/>
    <property type="project" value="InterPro"/>
</dbReference>
<dbReference type="EMBL" id="MVBO01000089">
    <property type="protein sequence ID" value="OZJ03353.1"/>
    <property type="molecule type" value="Genomic_DNA"/>
</dbReference>
<evidence type="ECO:0000259" key="4">
    <source>
        <dbReference type="PROSITE" id="PS50942"/>
    </source>
</evidence>
<accession>A0A261XYB0</accession>
<protein>
    <recommendedName>
        <fullName evidence="4">ENTH domain-containing protein</fullName>
    </recommendedName>
</protein>
<dbReference type="Gene3D" id="1.25.40.90">
    <property type="match status" value="1"/>
</dbReference>
<dbReference type="Gene3D" id="1.20.58.150">
    <property type="entry name" value="ANTH domain"/>
    <property type="match status" value="1"/>
</dbReference>
<dbReference type="InterPro" id="IPR014712">
    <property type="entry name" value="ANTH_dom_sf"/>
</dbReference>
<feature type="compositionally biased region" description="Low complexity" evidence="3">
    <location>
        <begin position="284"/>
        <end position="315"/>
    </location>
</feature>
<feature type="region of interest" description="Disordered" evidence="3">
    <location>
        <begin position="269"/>
        <end position="320"/>
    </location>
</feature>
<dbReference type="GO" id="GO:0000149">
    <property type="term" value="F:SNARE binding"/>
    <property type="evidence" value="ECO:0007669"/>
    <property type="project" value="TreeGrafter"/>
</dbReference>
<sequence length="582" mass="64008">MNKSVYKATRIDGKAPKNKHVQALISECYKGEHAIDDILGSLARRTSEHSWVSVFKALIVVHTLMREVPNNSVMECVARHPRLLDVSGFREKERAFMMGADQTKNLQDYAAYLEEKVMVYKDLKYDFVKKTTSSETGRLRRLTVSDGLLNNVTILQRQIAALLKCKFYIDQVDNEITMEALRLLVREILRLFQAVNEGVINILEHYFEMSRADAKKSLEIYKTFSKQTEGVVDYLNMAKKLQGSLMISIPNLKHAPVSLSTALEEYLNSSNTDSAPKPTPDTKSVATRTNTSGTTATKASNPWNASSSTTKNTSADISSGTTKKPFDAIDFFASIENEQTTIVGSPYDPNTMMQSQYTGMQAPGMIPQMQTGVGGYNPFTSQQSSMFGQSTGQPNPMLPQFTGMQSNPFQTGNMNTGLQPQMTGMQPQLQPQMTGFTPSFQSAMATGSFNYNPTSSISTSSAGQNVNQDNSPFGMQSRPRSNTLPHTPSYNPFSMLQPTTQTPPTISGSNPFSLWSLQQSNGAQLLNQTNPASSNPPHAYQQLGSDGLQSPVYPPPMQSSMSTGTSSNPFAQQRQASFGFSN</sequence>
<evidence type="ECO:0000313" key="6">
    <source>
        <dbReference type="Proteomes" id="UP000242875"/>
    </source>
</evidence>
<dbReference type="PANTHER" id="PTHR22951:SF5">
    <property type="entry name" value="PHOSPHATIDYLINOSITOL-BINDING CLATHRIN ASSEMBLY PROTEIN LAP"/>
    <property type="match status" value="1"/>
</dbReference>
<feature type="compositionally biased region" description="Polar residues" evidence="3">
    <location>
        <begin position="558"/>
        <end position="582"/>
    </location>
</feature>
<keyword evidence="6" id="KW-1185">Reference proteome</keyword>
<organism evidence="5 6">
    <name type="scientific">Bifiguratus adelaidae</name>
    <dbReference type="NCBI Taxonomy" id="1938954"/>
    <lineage>
        <taxon>Eukaryota</taxon>
        <taxon>Fungi</taxon>
        <taxon>Fungi incertae sedis</taxon>
        <taxon>Mucoromycota</taxon>
        <taxon>Mucoromycotina</taxon>
        <taxon>Endogonomycetes</taxon>
        <taxon>Endogonales</taxon>
        <taxon>Endogonales incertae sedis</taxon>
        <taxon>Bifiguratus</taxon>
    </lineage>
</organism>
<dbReference type="OrthoDB" id="44015at2759"/>
<dbReference type="InterPro" id="IPR013809">
    <property type="entry name" value="ENTH"/>
</dbReference>
<feature type="compositionally biased region" description="Polar residues" evidence="3">
    <location>
        <begin position="455"/>
        <end position="548"/>
    </location>
</feature>
<proteinExistence type="predicted"/>
<dbReference type="GO" id="GO:0005545">
    <property type="term" value="F:1-phosphatidylinositol binding"/>
    <property type="evidence" value="ECO:0007669"/>
    <property type="project" value="InterPro"/>
</dbReference>
<dbReference type="GO" id="GO:0005905">
    <property type="term" value="C:clathrin-coated pit"/>
    <property type="evidence" value="ECO:0007669"/>
    <property type="project" value="TreeGrafter"/>
</dbReference>
<evidence type="ECO:0000256" key="3">
    <source>
        <dbReference type="SAM" id="MobiDB-lite"/>
    </source>
</evidence>
<evidence type="ECO:0000256" key="2">
    <source>
        <dbReference type="ARBA" id="ARBA00022490"/>
    </source>
</evidence>
<dbReference type="GO" id="GO:0030136">
    <property type="term" value="C:clathrin-coated vesicle"/>
    <property type="evidence" value="ECO:0007669"/>
    <property type="project" value="InterPro"/>
</dbReference>
<dbReference type="AlphaFoldDB" id="A0A261XYB0"/>
<comment type="caution">
    <text evidence="5">The sequence shown here is derived from an EMBL/GenBank/DDBJ whole genome shotgun (WGS) entry which is preliminary data.</text>
</comment>
<gene>
    <name evidence="5" type="ORF">BZG36_02991</name>
</gene>
<dbReference type="CDD" id="cd16988">
    <property type="entry name" value="ANTH_N_YAP180"/>
    <property type="match status" value="1"/>
</dbReference>
<dbReference type="GO" id="GO:0005546">
    <property type="term" value="F:phosphatidylinositol-4,5-bisphosphate binding"/>
    <property type="evidence" value="ECO:0007669"/>
    <property type="project" value="TreeGrafter"/>
</dbReference>
<dbReference type="InterPro" id="IPR045192">
    <property type="entry name" value="AP180-like"/>
</dbReference>
<reference evidence="5 6" key="1">
    <citation type="journal article" date="2017" name="Mycologia">
        <title>Bifiguratus adelaidae, gen. et sp. nov., a new member of Mucoromycotina in endophytic and soil-dwelling habitats.</title>
        <authorList>
            <person name="Torres-Cruz T.J."/>
            <person name="Billingsley Tobias T.L."/>
            <person name="Almatruk M."/>
            <person name="Hesse C."/>
            <person name="Kuske C.R."/>
            <person name="Desiro A."/>
            <person name="Benucci G.M."/>
            <person name="Bonito G."/>
            <person name="Stajich J.E."/>
            <person name="Dunlap C."/>
            <person name="Arnold A.E."/>
            <person name="Porras-Alfaro A."/>
        </authorList>
    </citation>
    <scope>NUCLEOTIDE SEQUENCE [LARGE SCALE GENOMIC DNA]</scope>
    <source>
        <strain evidence="5 6">AZ0501</strain>
    </source>
</reference>
<dbReference type="PANTHER" id="PTHR22951">
    <property type="entry name" value="CLATHRIN ASSEMBLY PROTEIN"/>
    <property type="match status" value="1"/>
</dbReference>
<dbReference type="SMART" id="SM00273">
    <property type="entry name" value="ENTH"/>
    <property type="match status" value="1"/>
</dbReference>
<dbReference type="InterPro" id="IPR011417">
    <property type="entry name" value="ANTH_dom"/>
</dbReference>
<dbReference type="SUPFAM" id="SSF89009">
    <property type="entry name" value="GAT-like domain"/>
    <property type="match status" value="1"/>
</dbReference>
<dbReference type="PROSITE" id="PS50942">
    <property type="entry name" value="ENTH"/>
    <property type="match status" value="1"/>
</dbReference>
<dbReference type="InterPro" id="IPR008942">
    <property type="entry name" value="ENTH_VHS"/>
</dbReference>
<dbReference type="Proteomes" id="UP000242875">
    <property type="component" value="Unassembled WGS sequence"/>
</dbReference>
<comment type="subcellular location">
    <subcellularLocation>
        <location evidence="1">Cytoplasm</location>
    </subcellularLocation>
</comment>
<keyword evidence="2" id="KW-0963">Cytoplasm</keyword>